<keyword evidence="2" id="KW-0808">Transferase</keyword>
<dbReference type="OrthoDB" id="9764644at2"/>
<dbReference type="PANTHER" id="PTHR10285">
    <property type="entry name" value="URIDINE KINASE"/>
    <property type="match status" value="1"/>
</dbReference>
<organism evidence="2 3">
    <name type="scientific">Ktedonobacter racemifer DSM 44963</name>
    <dbReference type="NCBI Taxonomy" id="485913"/>
    <lineage>
        <taxon>Bacteria</taxon>
        <taxon>Bacillati</taxon>
        <taxon>Chloroflexota</taxon>
        <taxon>Ktedonobacteria</taxon>
        <taxon>Ktedonobacterales</taxon>
        <taxon>Ktedonobacteraceae</taxon>
        <taxon>Ktedonobacter</taxon>
    </lineage>
</organism>
<dbReference type="EMBL" id="ADVG01000004">
    <property type="protein sequence ID" value="EFH82219.1"/>
    <property type="molecule type" value="Genomic_DNA"/>
</dbReference>
<keyword evidence="2" id="KW-0418">Kinase</keyword>
<proteinExistence type="predicted"/>
<dbReference type="GO" id="GO:0016301">
    <property type="term" value="F:kinase activity"/>
    <property type="evidence" value="ECO:0007669"/>
    <property type="project" value="UniProtKB-KW"/>
</dbReference>
<dbReference type="Pfam" id="PF00485">
    <property type="entry name" value="PRK"/>
    <property type="match status" value="1"/>
</dbReference>
<dbReference type="FunCoup" id="D6U079">
    <property type="interactions" value="315"/>
</dbReference>
<dbReference type="SUPFAM" id="SSF52540">
    <property type="entry name" value="P-loop containing nucleoside triphosphate hydrolases"/>
    <property type="match status" value="1"/>
</dbReference>
<dbReference type="AlphaFoldDB" id="D6U079"/>
<protein>
    <submittedName>
        <fullName evidence="2">Uridine kinase</fullName>
    </submittedName>
</protein>
<dbReference type="InParanoid" id="D6U079"/>
<dbReference type="Proteomes" id="UP000004508">
    <property type="component" value="Unassembled WGS sequence"/>
</dbReference>
<dbReference type="InterPro" id="IPR006083">
    <property type="entry name" value="PRK/URK"/>
</dbReference>
<evidence type="ECO:0000259" key="1">
    <source>
        <dbReference type="Pfam" id="PF00485"/>
    </source>
</evidence>
<name>D6U079_KTERA</name>
<reference evidence="2 3" key="1">
    <citation type="journal article" date="2011" name="Stand. Genomic Sci.">
        <title>Non-contiguous finished genome sequence and contextual data of the filamentous soil bacterium Ktedonobacter racemifer type strain (SOSP1-21).</title>
        <authorList>
            <person name="Chang Y.J."/>
            <person name="Land M."/>
            <person name="Hauser L."/>
            <person name="Chertkov O."/>
            <person name="Del Rio T.G."/>
            <person name="Nolan M."/>
            <person name="Copeland A."/>
            <person name="Tice H."/>
            <person name="Cheng J.F."/>
            <person name="Lucas S."/>
            <person name="Han C."/>
            <person name="Goodwin L."/>
            <person name="Pitluck S."/>
            <person name="Ivanova N."/>
            <person name="Ovchinikova G."/>
            <person name="Pati A."/>
            <person name="Chen A."/>
            <person name="Palaniappan K."/>
            <person name="Mavromatis K."/>
            <person name="Liolios K."/>
            <person name="Brettin T."/>
            <person name="Fiebig A."/>
            <person name="Rohde M."/>
            <person name="Abt B."/>
            <person name="Goker M."/>
            <person name="Detter J.C."/>
            <person name="Woyke T."/>
            <person name="Bristow J."/>
            <person name="Eisen J.A."/>
            <person name="Markowitz V."/>
            <person name="Hugenholtz P."/>
            <person name="Kyrpides N.C."/>
            <person name="Klenk H.P."/>
            <person name="Lapidus A."/>
        </authorList>
    </citation>
    <scope>NUCLEOTIDE SEQUENCE [LARGE SCALE GENOMIC DNA]</scope>
    <source>
        <strain evidence="3">DSM 44963</strain>
    </source>
</reference>
<dbReference type="InterPro" id="IPR027417">
    <property type="entry name" value="P-loop_NTPase"/>
</dbReference>
<dbReference type="eggNOG" id="COG0572">
    <property type="taxonomic scope" value="Bacteria"/>
</dbReference>
<dbReference type="STRING" id="485913.Krac_3008"/>
<evidence type="ECO:0000313" key="3">
    <source>
        <dbReference type="Proteomes" id="UP000004508"/>
    </source>
</evidence>
<sequence length="212" mass="24772">MLSMPTLLSRVTELPTKRLYLVAGPAASGKTTFSLALARYLGAALLSMDHYYVDEEQVVREYDEKYGLVPQWESPEAYIVERMQQDIRELLCTGHAKIPHYSFVENRKVGEQEMSLGMEQPLIVEGLYAIRFESLFRELTDSFVTLYIQAETEVRRARSRVRDVVERGKLPEEFEKRYHFVSLGEQRWGLSQMREADFVVEANEETRERFFL</sequence>
<accession>D6U079</accession>
<feature type="domain" description="Phosphoribulokinase/uridine kinase" evidence="1">
    <location>
        <begin position="22"/>
        <end position="202"/>
    </location>
</feature>
<gene>
    <name evidence="2" type="ORF">Krac_3008</name>
</gene>
<comment type="caution">
    <text evidence="2">The sequence shown here is derived from an EMBL/GenBank/DDBJ whole genome shotgun (WGS) entry which is preliminary data.</text>
</comment>
<evidence type="ECO:0000313" key="2">
    <source>
        <dbReference type="EMBL" id="EFH82219.1"/>
    </source>
</evidence>
<dbReference type="Gene3D" id="3.40.50.300">
    <property type="entry name" value="P-loop containing nucleotide triphosphate hydrolases"/>
    <property type="match status" value="1"/>
</dbReference>
<keyword evidence="3" id="KW-1185">Reference proteome</keyword>
<dbReference type="GO" id="GO:0005524">
    <property type="term" value="F:ATP binding"/>
    <property type="evidence" value="ECO:0007669"/>
    <property type="project" value="InterPro"/>
</dbReference>